<proteinExistence type="predicted"/>
<dbReference type="GO" id="GO:0005886">
    <property type="term" value="C:plasma membrane"/>
    <property type="evidence" value="ECO:0007669"/>
    <property type="project" value="UniProtKB-SubCell"/>
</dbReference>
<keyword evidence="4 6" id="KW-1133">Transmembrane helix</keyword>
<name>I4ELD2_9BACT</name>
<keyword evidence="9" id="KW-1185">Reference proteome</keyword>
<dbReference type="Pfam" id="PF02656">
    <property type="entry name" value="DUF202"/>
    <property type="match status" value="1"/>
</dbReference>
<evidence type="ECO:0000256" key="5">
    <source>
        <dbReference type="ARBA" id="ARBA00023136"/>
    </source>
</evidence>
<accession>I4ELD2</accession>
<keyword evidence="5 6" id="KW-0472">Membrane</keyword>
<evidence type="ECO:0000313" key="9">
    <source>
        <dbReference type="Proteomes" id="UP000004221"/>
    </source>
</evidence>
<feature type="domain" description="DUF202" evidence="7">
    <location>
        <begin position="19"/>
        <end position="93"/>
    </location>
</feature>
<evidence type="ECO:0000256" key="1">
    <source>
        <dbReference type="ARBA" id="ARBA00004651"/>
    </source>
</evidence>
<comment type="caution">
    <text evidence="8">The sequence shown here is derived from an EMBL/GenBank/DDBJ whole genome shotgun (WGS) entry which is preliminary data.</text>
</comment>
<dbReference type="PANTHER" id="PTHR34187:SF2">
    <property type="entry name" value="DUF202 DOMAIN-CONTAINING PROTEIN"/>
    <property type="match status" value="1"/>
</dbReference>
<feature type="transmembrane region" description="Helical" evidence="6">
    <location>
        <begin position="109"/>
        <end position="130"/>
    </location>
</feature>
<dbReference type="InterPro" id="IPR003807">
    <property type="entry name" value="DUF202"/>
</dbReference>
<comment type="subcellular location">
    <subcellularLocation>
        <location evidence="1">Cell membrane</location>
        <topology evidence="1">Multi-pass membrane protein</topology>
    </subcellularLocation>
</comment>
<evidence type="ECO:0000256" key="4">
    <source>
        <dbReference type="ARBA" id="ARBA00022989"/>
    </source>
</evidence>
<gene>
    <name evidence="8" type="ORF">NITHO_500029</name>
</gene>
<dbReference type="Proteomes" id="UP000004221">
    <property type="component" value="Unassembled WGS sequence"/>
</dbReference>
<dbReference type="OrthoDB" id="582337at2"/>
<evidence type="ECO:0000256" key="6">
    <source>
        <dbReference type="SAM" id="Phobius"/>
    </source>
</evidence>
<keyword evidence="2" id="KW-1003">Cell membrane</keyword>
<keyword evidence="3 6" id="KW-0812">Transmembrane</keyword>
<dbReference type="EMBL" id="CAGS01000446">
    <property type="protein sequence ID" value="CCF85494.1"/>
    <property type="molecule type" value="Genomic_DNA"/>
</dbReference>
<organism evidence="8 9">
    <name type="scientific">Nitrolancea hollandica Lb</name>
    <dbReference type="NCBI Taxonomy" id="1129897"/>
    <lineage>
        <taxon>Bacteria</taxon>
        <taxon>Pseudomonadati</taxon>
        <taxon>Thermomicrobiota</taxon>
        <taxon>Thermomicrobia</taxon>
        <taxon>Sphaerobacterales</taxon>
        <taxon>Sphaerobacterineae</taxon>
        <taxon>Sphaerobacteraceae</taxon>
        <taxon>Nitrolancea</taxon>
    </lineage>
</organism>
<evidence type="ECO:0000256" key="3">
    <source>
        <dbReference type="ARBA" id="ARBA00022692"/>
    </source>
</evidence>
<sequence length="131" mass="14193">MIDETRAGPDTSTELARERTREAADRTLMAWIRTALSLISFGFGIGAAFELLSAALPAKQINPLHATLVVGISFILLGMLSLLGAIIQYELTLKRLEQPTFTYKAPRALTLVVAILLLIIGVFSLVAVAIR</sequence>
<feature type="transmembrane region" description="Helical" evidence="6">
    <location>
        <begin position="30"/>
        <end position="52"/>
    </location>
</feature>
<protein>
    <recommendedName>
        <fullName evidence="7">DUF202 domain-containing protein</fullName>
    </recommendedName>
</protein>
<evidence type="ECO:0000256" key="2">
    <source>
        <dbReference type="ARBA" id="ARBA00022475"/>
    </source>
</evidence>
<feature type="transmembrane region" description="Helical" evidence="6">
    <location>
        <begin position="64"/>
        <end position="89"/>
    </location>
</feature>
<dbReference type="InterPro" id="IPR052053">
    <property type="entry name" value="IM_YidH-like"/>
</dbReference>
<dbReference type="PANTHER" id="PTHR34187">
    <property type="entry name" value="FGR18P"/>
    <property type="match status" value="1"/>
</dbReference>
<dbReference type="RefSeq" id="WP_008480422.1">
    <property type="nucleotide sequence ID" value="NZ_CAGS01000446.1"/>
</dbReference>
<dbReference type="AlphaFoldDB" id="I4ELD2"/>
<reference evidence="8 9" key="1">
    <citation type="journal article" date="2012" name="ISME J.">
        <title>Nitrification expanded: discovery, physiology and genomics of a nitrite-oxidizing bacterium from the phylum Chloroflexi.</title>
        <authorList>
            <person name="Sorokin D.Y."/>
            <person name="Lucker S."/>
            <person name="Vejmelkova D."/>
            <person name="Kostrikina N.A."/>
            <person name="Kleerebezem R."/>
            <person name="Rijpstra W.I."/>
            <person name="Damste J.S."/>
            <person name="Le Paslier D."/>
            <person name="Muyzer G."/>
            <person name="Wagner M."/>
            <person name="van Loosdrecht M.C."/>
            <person name="Daims H."/>
        </authorList>
    </citation>
    <scope>NUCLEOTIDE SEQUENCE [LARGE SCALE GENOMIC DNA]</scope>
    <source>
        <strain evidence="9">none</strain>
    </source>
</reference>
<evidence type="ECO:0000313" key="8">
    <source>
        <dbReference type="EMBL" id="CCF85494.1"/>
    </source>
</evidence>
<evidence type="ECO:0000259" key="7">
    <source>
        <dbReference type="Pfam" id="PF02656"/>
    </source>
</evidence>